<dbReference type="InterPro" id="IPR036390">
    <property type="entry name" value="WH_DNA-bd_sf"/>
</dbReference>
<reference evidence="3 4" key="1">
    <citation type="submission" date="2017-03" db="EMBL/GenBank/DDBJ databases">
        <title>Genomic insights into Mycobacterium simiae human colonization.</title>
        <authorList>
            <person name="Steffani J.L."/>
            <person name="Brunck M.E."/>
            <person name="Cruz E."/>
            <person name="Montiel R."/>
            <person name="Barona F."/>
        </authorList>
    </citation>
    <scope>NUCLEOTIDE SEQUENCE [LARGE SCALE GENOMIC DNA]</scope>
    <source>
        <strain evidence="3 4">MsiGto</strain>
    </source>
</reference>
<evidence type="ECO:0000313" key="4">
    <source>
        <dbReference type="Proteomes" id="UP000193040"/>
    </source>
</evidence>
<dbReference type="PANTHER" id="PTHR43252">
    <property type="entry name" value="TRANSCRIPTIONAL REGULATOR YQJI"/>
    <property type="match status" value="1"/>
</dbReference>
<dbReference type="Proteomes" id="UP000193040">
    <property type="component" value="Unassembled WGS sequence"/>
</dbReference>
<feature type="domain" description="Transcription regulator PadR C-terminal" evidence="2">
    <location>
        <begin position="100"/>
        <end position="180"/>
    </location>
</feature>
<evidence type="ECO:0000259" key="1">
    <source>
        <dbReference type="Pfam" id="PF03551"/>
    </source>
</evidence>
<evidence type="ECO:0000259" key="2">
    <source>
        <dbReference type="Pfam" id="PF10400"/>
    </source>
</evidence>
<accession>A0A1X0YFT2</accession>
<feature type="domain" description="Transcription regulator PadR N-terminal" evidence="1">
    <location>
        <begin position="13"/>
        <end position="85"/>
    </location>
</feature>
<dbReference type="EMBL" id="MZZM01000005">
    <property type="protein sequence ID" value="ORJ64064.1"/>
    <property type="molecule type" value="Genomic_DNA"/>
</dbReference>
<dbReference type="PANTHER" id="PTHR43252:SF2">
    <property type="entry name" value="TRANSCRIPTION REGULATOR, PADR-LIKE FAMILY"/>
    <property type="match status" value="1"/>
</dbReference>
<sequence>MPSKQLTPTSFAILGLLSIQPFTTYELAQQMERTLSWFWPRAASMIYEEPKKLVSAGLALSKTTFTGKRRSTVYEITEAGRAALHDWLDVPSAGMRFESEAMIKVAFADAGDVAALRSTVREIRADAEARLAEIVSRSTEHSTSGGPFPNRLPVAAITGKLLMAQYQGVLRWAHWAEDAIAEWTGVTPSTGAAVPSDAFTADWPARYNDAAATRAAVRRASPAPRE</sequence>
<dbReference type="AlphaFoldDB" id="A0A1X0YFT2"/>
<dbReference type="Pfam" id="PF10400">
    <property type="entry name" value="Vir_act_alpha_C"/>
    <property type="match status" value="1"/>
</dbReference>
<proteinExistence type="predicted"/>
<keyword evidence="4" id="KW-1185">Reference proteome</keyword>
<evidence type="ECO:0008006" key="5">
    <source>
        <dbReference type="Google" id="ProtNLM"/>
    </source>
</evidence>
<dbReference type="RefSeq" id="WP_082811108.1">
    <property type="nucleotide sequence ID" value="NZ_MZZM01000005.1"/>
</dbReference>
<dbReference type="InterPro" id="IPR018309">
    <property type="entry name" value="Tscrpt_reg_PadR_C"/>
</dbReference>
<dbReference type="Gene3D" id="1.10.10.10">
    <property type="entry name" value="Winged helix-like DNA-binding domain superfamily/Winged helix DNA-binding domain"/>
    <property type="match status" value="1"/>
</dbReference>
<dbReference type="Pfam" id="PF03551">
    <property type="entry name" value="PadR"/>
    <property type="match status" value="1"/>
</dbReference>
<dbReference type="InterPro" id="IPR036388">
    <property type="entry name" value="WH-like_DNA-bd_sf"/>
</dbReference>
<protein>
    <recommendedName>
        <fullName evidence="5">PadR family transcriptional regulator</fullName>
    </recommendedName>
</protein>
<dbReference type="SUPFAM" id="SSF46785">
    <property type="entry name" value="Winged helix' DNA-binding domain"/>
    <property type="match status" value="1"/>
</dbReference>
<comment type="caution">
    <text evidence="3">The sequence shown here is derived from an EMBL/GenBank/DDBJ whole genome shotgun (WGS) entry which is preliminary data.</text>
</comment>
<evidence type="ECO:0000313" key="3">
    <source>
        <dbReference type="EMBL" id="ORJ64064.1"/>
    </source>
</evidence>
<dbReference type="InterPro" id="IPR005149">
    <property type="entry name" value="Tscrpt_reg_PadR_N"/>
</dbReference>
<name>A0A1X0YFT2_MYCSI</name>
<gene>
    <name evidence="3" type="ORF">B5M45_02300</name>
</gene>
<organism evidence="3 4">
    <name type="scientific">Mycobacterium simiae</name>
    <name type="common">Mycobacterium habana</name>
    <dbReference type="NCBI Taxonomy" id="1784"/>
    <lineage>
        <taxon>Bacteria</taxon>
        <taxon>Bacillati</taxon>
        <taxon>Actinomycetota</taxon>
        <taxon>Actinomycetes</taxon>
        <taxon>Mycobacteriales</taxon>
        <taxon>Mycobacteriaceae</taxon>
        <taxon>Mycobacterium</taxon>
        <taxon>Mycobacterium simiae complex</taxon>
    </lineage>
</organism>